<keyword evidence="1" id="KW-0732">Signal</keyword>
<dbReference type="SUPFAM" id="SSF160935">
    <property type="entry name" value="VPA0735-like"/>
    <property type="match status" value="1"/>
</dbReference>
<dbReference type="OrthoDB" id="272779at2"/>
<evidence type="ECO:0000313" key="4">
    <source>
        <dbReference type="EMBL" id="TXS93454.1"/>
    </source>
</evidence>
<feature type="chain" id="PRO_5022995781" evidence="1">
    <location>
        <begin position="31"/>
        <end position="508"/>
    </location>
</feature>
<evidence type="ECO:0000259" key="3">
    <source>
        <dbReference type="Pfam" id="PF06863"/>
    </source>
</evidence>
<feature type="domain" description="DUF1254" evidence="3">
    <location>
        <begin position="87"/>
        <end position="221"/>
    </location>
</feature>
<name>A0A5C9A0D6_9GAMM</name>
<dbReference type="Gene3D" id="2.60.40.1610">
    <property type="entry name" value="Domain of unknown function DUF1254"/>
    <property type="match status" value="1"/>
</dbReference>
<dbReference type="InterPro" id="IPR010679">
    <property type="entry name" value="DUF1254"/>
</dbReference>
<dbReference type="RefSeq" id="WP_148063389.1">
    <property type="nucleotide sequence ID" value="NZ_VRYZ01000002.1"/>
</dbReference>
<dbReference type="InterPro" id="IPR037050">
    <property type="entry name" value="DUF1254_sf"/>
</dbReference>
<reference evidence="4 5" key="1">
    <citation type="submission" date="2019-08" db="EMBL/GenBank/DDBJ databases">
        <title>Parahaliea maris sp. nov., isolated from the surface seawater.</title>
        <authorList>
            <person name="Liu Y."/>
        </authorList>
    </citation>
    <scope>NUCLEOTIDE SEQUENCE [LARGE SCALE GENOMIC DNA]</scope>
    <source>
        <strain evidence="4 5">S2-26</strain>
    </source>
</reference>
<sequence length="508" mass="56157">MLCHHFRATCTLWIAVTALCLAVAAAPLKAAHGDLSASGISADLTPAQISELTAEAYYWGLNIAGFYELRYLYTQLADERNPIYTGINRLNPLYKLMDARDRYATTVNASTLYSGGMFDVSQEPVVLETTAIAPGRYWSLQTVDQYARWFLLAGPQFTGSHAQRYLIVGPDWQGALPPEFASTQIIQAPSAAFSATLRVAVLDRNDPEDLAGARQVVDSFSAGPLSLWREHGGAFPPLAEQPKIRADYRSFPRMAMIGDIGKSMTGVDLLQLLSLAVNDSAMTLQRDSQRETSTLKRLAALGIAPGKRFDPSTLSAAQRDAVNAGYRDARPVARAAMAAALVDMNGWQLQSSLFYDDLDYRGRAGAQDVAWGSPVHYQSHSIAYLFDDSEGRPLDSDHRYTLSFDVDQLPPVTEFWELPVYDAQGYLVDNAIDRYNATSYQYQAGDYHVEDGKLVFYLQREAPTDPDQQRNWLPLPAAGGFQFAARFYGPMAPLIDGRYAMPQVVRVD</sequence>
<comment type="caution">
    <text evidence="4">The sequence shown here is derived from an EMBL/GenBank/DDBJ whole genome shotgun (WGS) entry which is preliminary data.</text>
</comment>
<feature type="signal peptide" evidence="1">
    <location>
        <begin position="1"/>
        <end position="30"/>
    </location>
</feature>
<evidence type="ECO:0000313" key="5">
    <source>
        <dbReference type="Proteomes" id="UP000321933"/>
    </source>
</evidence>
<protein>
    <submittedName>
        <fullName evidence="4">DUF1254 domain-containing protein</fullName>
    </submittedName>
</protein>
<organism evidence="4 5">
    <name type="scientific">Parahaliea aestuarii</name>
    <dbReference type="NCBI Taxonomy" id="1852021"/>
    <lineage>
        <taxon>Bacteria</taxon>
        <taxon>Pseudomonadati</taxon>
        <taxon>Pseudomonadota</taxon>
        <taxon>Gammaproteobacteria</taxon>
        <taxon>Cellvibrionales</taxon>
        <taxon>Halieaceae</taxon>
        <taxon>Parahaliea</taxon>
    </lineage>
</organism>
<dbReference type="AlphaFoldDB" id="A0A5C9A0D6"/>
<dbReference type="EMBL" id="VRYZ01000002">
    <property type="protein sequence ID" value="TXS93454.1"/>
    <property type="molecule type" value="Genomic_DNA"/>
</dbReference>
<proteinExistence type="predicted"/>
<gene>
    <name evidence="4" type="ORF">FVW59_06370</name>
</gene>
<dbReference type="Gene3D" id="2.60.120.600">
    <property type="entry name" value="Domain of unknown function DUF1214, C-terminal domain"/>
    <property type="match status" value="1"/>
</dbReference>
<dbReference type="InterPro" id="IPR037049">
    <property type="entry name" value="DUF1214_C_sf"/>
</dbReference>
<evidence type="ECO:0000259" key="2">
    <source>
        <dbReference type="Pfam" id="PF06742"/>
    </source>
</evidence>
<accession>A0A5C9A0D6</accession>
<dbReference type="Pfam" id="PF06742">
    <property type="entry name" value="DUF1214"/>
    <property type="match status" value="1"/>
</dbReference>
<dbReference type="PANTHER" id="PTHR36509:SF2">
    <property type="entry name" value="BLL3101 PROTEIN"/>
    <property type="match status" value="1"/>
</dbReference>
<dbReference type="Pfam" id="PF06863">
    <property type="entry name" value="DUF1254"/>
    <property type="match status" value="1"/>
</dbReference>
<feature type="domain" description="DUF1214" evidence="2">
    <location>
        <begin position="384"/>
        <end position="491"/>
    </location>
</feature>
<evidence type="ECO:0000256" key="1">
    <source>
        <dbReference type="SAM" id="SignalP"/>
    </source>
</evidence>
<dbReference type="PANTHER" id="PTHR36509">
    <property type="entry name" value="BLL3101 PROTEIN"/>
    <property type="match status" value="1"/>
</dbReference>
<dbReference type="Proteomes" id="UP000321933">
    <property type="component" value="Unassembled WGS sequence"/>
</dbReference>
<keyword evidence="5" id="KW-1185">Reference proteome</keyword>
<dbReference type="InterPro" id="IPR010621">
    <property type="entry name" value="DUF1214"/>
</dbReference>